<dbReference type="PROSITE" id="PS01117">
    <property type="entry name" value="HTH_MARR_1"/>
    <property type="match status" value="1"/>
</dbReference>
<dbReference type="Gene3D" id="1.10.10.10">
    <property type="entry name" value="Winged helix-like DNA-binding domain superfamily/Winged helix DNA-binding domain"/>
    <property type="match status" value="1"/>
</dbReference>
<dbReference type="InterPro" id="IPR000835">
    <property type="entry name" value="HTH_MarR-typ"/>
</dbReference>
<dbReference type="InterPro" id="IPR023187">
    <property type="entry name" value="Tscrpt_reg_MarR-type_CS"/>
</dbReference>
<feature type="domain" description="HTH marR-type" evidence="4">
    <location>
        <begin position="10"/>
        <end position="142"/>
    </location>
</feature>
<evidence type="ECO:0000256" key="1">
    <source>
        <dbReference type="ARBA" id="ARBA00023015"/>
    </source>
</evidence>
<keyword evidence="1" id="KW-0805">Transcription regulation</keyword>
<evidence type="ECO:0000313" key="6">
    <source>
        <dbReference type="Proteomes" id="UP000094487"/>
    </source>
</evidence>
<keyword evidence="6" id="KW-1185">Reference proteome</keyword>
<dbReference type="Pfam" id="PF12802">
    <property type="entry name" value="MarR_2"/>
    <property type="match status" value="1"/>
</dbReference>
<dbReference type="SMART" id="SM00347">
    <property type="entry name" value="HTH_MARR"/>
    <property type="match status" value="1"/>
</dbReference>
<dbReference type="SUPFAM" id="SSF46785">
    <property type="entry name" value="Winged helix' DNA-binding domain"/>
    <property type="match status" value="1"/>
</dbReference>
<dbReference type="OrthoDB" id="582199at2"/>
<evidence type="ECO:0000256" key="2">
    <source>
        <dbReference type="ARBA" id="ARBA00023125"/>
    </source>
</evidence>
<dbReference type="PANTHER" id="PTHR42756:SF1">
    <property type="entry name" value="TRANSCRIPTIONAL REPRESSOR OF EMRAB OPERON"/>
    <property type="match status" value="1"/>
</dbReference>
<proteinExistence type="predicted"/>
<dbReference type="PRINTS" id="PR00598">
    <property type="entry name" value="HTHMARR"/>
</dbReference>
<dbReference type="InterPro" id="IPR036390">
    <property type="entry name" value="WH_DNA-bd_sf"/>
</dbReference>
<comment type="caution">
    <text evidence="5">The sequence shown here is derived from an EMBL/GenBank/DDBJ whole genome shotgun (WGS) entry which is preliminary data.</text>
</comment>
<dbReference type="STRING" id="1888892.BFL28_15510"/>
<dbReference type="PROSITE" id="PS50995">
    <property type="entry name" value="HTH_MARR_2"/>
    <property type="match status" value="1"/>
</dbReference>
<organism evidence="5 6">
    <name type="scientific">Sphingomonas turrisvirgatae</name>
    <dbReference type="NCBI Taxonomy" id="1888892"/>
    <lineage>
        <taxon>Bacteria</taxon>
        <taxon>Pseudomonadati</taxon>
        <taxon>Pseudomonadota</taxon>
        <taxon>Alphaproteobacteria</taxon>
        <taxon>Sphingomonadales</taxon>
        <taxon>Sphingomonadaceae</taxon>
        <taxon>Sphingomonas</taxon>
    </lineage>
</organism>
<protein>
    <submittedName>
        <fullName evidence="5">MarR family transcriptional regulator</fullName>
    </submittedName>
</protein>
<evidence type="ECO:0000259" key="4">
    <source>
        <dbReference type="PROSITE" id="PS50995"/>
    </source>
</evidence>
<dbReference type="Proteomes" id="UP000094487">
    <property type="component" value="Unassembled WGS sequence"/>
</dbReference>
<gene>
    <name evidence="5" type="ORF">BFL28_15510</name>
</gene>
<sequence>MIKSEKLPPDRSLGRQVRACHRGFDRLLNARLSSHKLKTGYWYYLRALWSEDGVTQKRLSDLTNVTETTTVSLINGMIEAGLVTRTRDTVDRRKFAVNLTEEGRALEGELMHHAIEINEVAARGIAKRELETCLSVLARMIRNLDIEIKTIESDQPSG</sequence>
<accession>A0A1E3LWG6</accession>
<evidence type="ECO:0000313" key="5">
    <source>
        <dbReference type="EMBL" id="ODP38131.1"/>
    </source>
</evidence>
<keyword evidence="2" id="KW-0238">DNA-binding</keyword>
<dbReference type="AlphaFoldDB" id="A0A1E3LWG6"/>
<evidence type="ECO:0000256" key="3">
    <source>
        <dbReference type="ARBA" id="ARBA00023163"/>
    </source>
</evidence>
<dbReference type="PANTHER" id="PTHR42756">
    <property type="entry name" value="TRANSCRIPTIONAL REGULATOR, MARR"/>
    <property type="match status" value="1"/>
</dbReference>
<dbReference type="InterPro" id="IPR036388">
    <property type="entry name" value="WH-like_DNA-bd_sf"/>
</dbReference>
<dbReference type="GO" id="GO:0003700">
    <property type="term" value="F:DNA-binding transcription factor activity"/>
    <property type="evidence" value="ECO:0007669"/>
    <property type="project" value="InterPro"/>
</dbReference>
<keyword evidence="3" id="KW-0804">Transcription</keyword>
<dbReference type="GO" id="GO:0003677">
    <property type="term" value="F:DNA binding"/>
    <property type="evidence" value="ECO:0007669"/>
    <property type="project" value="UniProtKB-KW"/>
</dbReference>
<name>A0A1E3LWG6_9SPHN</name>
<dbReference type="EMBL" id="MDDS01000019">
    <property type="protein sequence ID" value="ODP38131.1"/>
    <property type="molecule type" value="Genomic_DNA"/>
</dbReference>
<reference evidence="5 6" key="1">
    <citation type="submission" date="2016-08" db="EMBL/GenBank/DDBJ databases">
        <title>Draft genome of the agarase producing Sphingomonas sp. MCT13.</title>
        <authorList>
            <person name="D'Andrea M.M."/>
            <person name="Rossolini G.M."/>
            <person name="Thaller M.C."/>
        </authorList>
    </citation>
    <scope>NUCLEOTIDE SEQUENCE [LARGE SCALE GENOMIC DNA]</scope>
    <source>
        <strain evidence="5 6">MCT13</strain>
    </source>
</reference>